<gene>
    <name evidence="9" type="ORF">HNR10_005683</name>
</gene>
<dbReference type="EMBL" id="JACCFS010000001">
    <property type="protein sequence ID" value="NYJ37802.1"/>
    <property type="molecule type" value="Genomic_DNA"/>
</dbReference>
<dbReference type="InterPro" id="IPR041916">
    <property type="entry name" value="Anti_sigma_zinc_sf"/>
</dbReference>
<comment type="caution">
    <text evidence="9">The sequence shown here is derived from an EMBL/GenBank/DDBJ whole genome shotgun (WGS) entry which is preliminary data.</text>
</comment>
<dbReference type="GO" id="GO:0006417">
    <property type="term" value="P:regulation of translation"/>
    <property type="evidence" value="ECO:0007669"/>
    <property type="project" value="TreeGrafter"/>
</dbReference>
<name>A0A7Z0JD92_9ACTN</name>
<keyword evidence="6" id="KW-0804">Transcription</keyword>
<keyword evidence="10" id="KW-1185">Reference proteome</keyword>
<evidence type="ECO:0000256" key="6">
    <source>
        <dbReference type="ARBA" id="ARBA00023163"/>
    </source>
</evidence>
<dbReference type="Proteomes" id="UP000572051">
    <property type="component" value="Unassembled WGS sequence"/>
</dbReference>
<organism evidence="9 10">
    <name type="scientific">Nocardiopsis aegyptia</name>
    <dbReference type="NCBI Taxonomy" id="220378"/>
    <lineage>
        <taxon>Bacteria</taxon>
        <taxon>Bacillati</taxon>
        <taxon>Actinomycetota</taxon>
        <taxon>Actinomycetes</taxon>
        <taxon>Streptosporangiales</taxon>
        <taxon>Nocardiopsidaceae</taxon>
        <taxon>Nocardiopsis</taxon>
    </lineage>
</organism>
<keyword evidence="3 7" id="KW-1133">Transmembrane helix</keyword>
<keyword evidence="2 7" id="KW-0812">Transmembrane</keyword>
<keyword evidence="5 7" id="KW-0472">Membrane</keyword>
<feature type="domain" description="Putative zinc-finger" evidence="8">
    <location>
        <begin position="9"/>
        <end position="38"/>
    </location>
</feature>
<evidence type="ECO:0000313" key="9">
    <source>
        <dbReference type="EMBL" id="NYJ37802.1"/>
    </source>
</evidence>
<evidence type="ECO:0000313" key="10">
    <source>
        <dbReference type="Proteomes" id="UP000572051"/>
    </source>
</evidence>
<dbReference type="Gene3D" id="1.10.10.1320">
    <property type="entry name" value="Anti-sigma factor, zinc-finger domain"/>
    <property type="match status" value="1"/>
</dbReference>
<evidence type="ECO:0000256" key="3">
    <source>
        <dbReference type="ARBA" id="ARBA00022989"/>
    </source>
</evidence>
<protein>
    <recommendedName>
        <fullName evidence="8">Putative zinc-finger domain-containing protein</fullName>
    </recommendedName>
</protein>
<evidence type="ECO:0000256" key="2">
    <source>
        <dbReference type="ARBA" id="ARBA00022692"/>
    </source>
</evidence>
<dbReference type="RefSeq" id="WP_179828840.1">
    <property type="nucleotide sequence ID" value="NZ_JACCFS010000001.1"/>
</dbReference>
<evidence type="ECO:0000256" key="7">
    <source>
        <dbReference type="SAM" id="Phobius"/>
    </source>
</evidence>
<accession>A0A7Z0JD92</accession>
<sequence length="232" mass="23951">MTPGTHDPELLGAYALGALDAHEAAALEAHLAGCEPCRTELRELDAVRDTLGELPPEAFLDGPPPEGARAPLHATIRQAGAERTVQRRRRALRLALAAVLAGVVLAGAGVITGRVLAPAEPQQSEVTHLASGTVIAAQEDPDTGANATVRLEPESSGLRLESLITGIPEGEECEVVVLTADGRVEVAATWTVSAEAADAGSRPGGFVDVDPQDVASVVVRNAADTEFVTIVL</sequence>
<evidence type="ECO:0000256" key="5">
    <source>
        <dbReference type="ARBA" id="ARBA00023136"/>
    </source>
</evidence>
<feature type="transmembrane region" description="Helical" evidence="7">
    <location>
        <begin position="94"/>
        <end position="117"/>
    </location>
</feature>
<comment type="subcellular location">
    <subcellularLocation>
        <location evidence="1">Membrane</location>
        <topology evidence="1">Single-pass membrane protein</topology>
    </subcellularLocation>
</comment>
<dbReference type="AlphaFoldDB" id="A0A7Z0JD92"/>
<dbReference type="Pfam" id="PF13490">
    <property type="entry name" value="zf-HC2"/>
    <property type="match status" value="1"/>
</dbReference>
<proteinExistence type="predicted"/>
<dbReference type="PANTHER" id="PTHR37461:SF1">
    <property type="entry name" value="ANTI-SIGMA-K FACTOR RSKA"/>
    <property type="match status" value="1"/>
</dbReference>
<reference evidence="9 10" key="1">
    <citation type="submission" date="2020-07" db="EMBL/GenBank/DDBJ databases">
        <title>Sequencing the genomes of 1000 actinobacteria strains.</title>
        <authorList>
            <person name="Klenk H.-P."/>
        </authorList>
    </citation>
    <scope>NUCLEOTIDE SEQUENCE [LARGE SCALE GENOMIC DNA]</scope>
    <source>
        <strain evidence="9 10">DSM 44442</strain>
    </source>
</reference>
<evidence type="ECO:0000256" key="1">
    <source>
        <dbReference type="ARBA" id="ARBA00004167"/>
    </source>
</evidence>
<evidence type="ECO:0000256" key="4">
    <source>
        <dbReference type="ARBA" id="ARBA00023015"/>
    </source>
</evidence>
<dbReference type="InterPro" id="IPR051474">
    <property type="entry name" value="Anti-sigma-K/W_factor"/>
</dbReference>
<dbReference type="GO" id="GO:0016020">
    <property type="term" value="C:membrane"/>
    <property type="evidence" value="ECO:0007669"/>
    <property type="project" value="UniProtKB-SubCell"/>
</dbReference>
<dbReference type="InterPro" id="IPR027383">
    <property type="entry name" value="Znf_put"/>
</dbReference>
<keyword evidence="4" id="KW-0805">Transcription regulation</keyword>
<dbReference type="GO" id="GO:0016989">
    <property type="term" value="F:sigma factor antagonist activity"/>
    <property type="evidence" value="ECO:0007669"/>
    <property type="project" value="TreeGrafter"/>
</dbReference>
<evidence type="ECO:0000259" key="8">
    <source>
        <dbReference type="Pfam" id="PF13490"/>
    </source>
</evidence>
<dbReference type="PANTHER" id="PTHR37461">
    <property type="entry name" value="ANTI-SIGMA-K FACTOR RSKA"/>
    <property type="match status" value="1"/>
</dbReference>